<proteinExistence type="predicted"/>
<evidence type="ECO:0000313" key="2">
    <source>
        <dbReference type="Proteomes" id="UP001165083"/>
    </source>
</evidence>
<dbReference type="EMBL" id="BSXW01000424">
    <property type="protein sequence ID" value="GMF21975.1"/>
    <property type="molecule type" value="Genomic_DNA"/>
</dbReference>
<gene>
    <name evidence="1" type="ORF">Plil01_000871600</name>
</gene>
<accession>A0A9W6TY78</accession>
<evidence type="ECO:0000313" key="1">
    <source>
        <dbReference type="EMBL" id="GMF21975.1"/>
    </source>
</evidence>
<dbReference type="AlphaFoldDB" id="A0A9W6TY78"/>
<dbReference type="Proteomes" id="UP001165083">
    <property type="component" value="Unassembled WGS sequence"/>
</dbReference>
<protein>
    <submittedName>
        <fullName evidence="1">Unnamed protein product</fullName>
    </submittedName>
</protein>
<keyword evidence="2" id="KW-1185">Reference proteome</keyword>
<sequence length="198" mass="21347">MAGNMFKDWNVVYVPFCTGDMHVGNKVLPPFESGLEKKLGNEQCLGKKIPMHMNGYNNSMSALNWALQNFPDVDDLVVGGASAGSPGAQFFSAKIADMWSVASKGTSFSVVADSYVGVVPDSHPAPELLEHYGACDNGLVFPSDVAAVCNTTNATLVDLVEALLKEEPNTKWLFINTCGGRYSRLPIRKLDVGKRALC</sequence>
<comment type="caution">
    <text evidence="1">The sequence shown here is derived from an EMBL/GenBank/DDBJ whole genome shotgun (WGS) entry which is preliminary data.</text>
</comment>
<organism evidence="1 2">
    <name type="scientific">Phytophthora lilii</name>
    <dbReference type="NCBI Taxonomy" id="2077276"/>
    <lineage>
        <taxon>Eukaryota</taxon>
        <taxon>Sar</taxon>
        <taxon>Stramenopiles</taxon>
        <taxon>Oomycota</taxon>
        <taxon>Peronosporomycetes</taxon>
        <taxon>Peronosporales</taxon>
        <taxon>Peronosporaceae</taxon>
        <taxon>Phytophthora</taxon>
    </lineage>
</organism>
<reference evidence="1" key="1">
    <citation type="submission" date="2023-04" db="EMBL/GenBank/DDBJ databases">
        <title>Phytophthora lilii NBRC 32176.</title>
        <authorList>
            <person name="Ichikawa N."/>
            <person name="Sato H."/>
            <person name="Tonouchi N."/>
        </authorList>
    </citation>
    <scope>NUCLEOTIDE SEQUENCE</scope>
    <source>
        <strain evidence="1">NBRC 32176</strain>
    </source>
</reference>
<name>A0A9W6TY78_9STRA</name>
<dbReference type="OrthoDB" id="2015280at2759"/>